<evidence type="ECO:0000256" key="3">
    <source>
        <dbReference type="ARBA" id="ARBA00012645"/>
    </source>
</evidence>
<feature type="domain" description="ALG11 mannosyltransferase N-terminal" evidence="14">
    <location>
        <begin position="48"/>
        <end position="239"/>
    </location>
</feature>
<dbReference type="Pfam" id="PF15924">
    <property type="entry name" value="ALG11_N"/>
    <property type="match status" value="1"/>
</dbReference>
<reference evidence="15" key="1">
    <citation type="submission" date="2023-07" db="EMBL/GenBank/DDBJ databases">
        <authorList>
            <consortium name="AG Swart"/>
            <person name="Singh M."/>
            <person name="Singh A."/>
            <person name="Seah K."/>
            <person name="Emmerich C."/>
        </authorList>
    </citation>
    <scope>NUCLEOTIDE SEQUENCE</scope>
    <source>
        <strain evidence="15">DP1</strain>
    </source>
</reference>
<dbReference type="InterPro" id="IPR001296">
    <property type="entry name" value="Glyco_trans_1"/>
</dbReference>
<evidence type="ECO:0000256" key="11">
    <source>
        <dbReference type="ARBA" id="ARBA00045065"/>
    </source>
</evidence>
<evidence type="ECO:0000256" key="1">
    <source>
        <dbReference type="ARBA" id="ARBA00004389"/>
    </source>
</evidence>
<dbReference type="PANTHER" id="PTHR45919:SF1">
    <property type="entry name" value="GDP-MAN:MAN(3)GLCNAC(2)-PP-DOL ALPHA-1,2-MANNOSYLTRANSFERASE"/>
    <property type="match status" value="1"/>
</dbReference>
<gene>
    <name evidence="15" type="ORF">ECRASSUSDP1_LOCUS8310</name>
</gene>
<dbReference type="SUPFAM" id="SSF53756">
    <property type="entry name" value="UDP-Glycosyltransferase/glycogen phosphorylase"/>
    <property type="match status" value="1"/>
</dbReference>
<evidence type="ECO:0000256" key="5">
    <source>
        <dbReference type="ARBA" id="ARBA00022676"/>
    </source>
</evidence>
<feature type="transmembrane region" description="Helical" evidence="12">
    <location>
        <begin position="6"/>
        <end position="32"/>
    </location>
</feature>
<keyword evidence="16" id="KW-1185">Reference proteome</keyword>
<dbReference type="Proteomes" id="UP001295684">
    <property type="component" value="Unassembled WGS sequence"/>
</dbReference>
<dbReference type="Pfam" id="PF00534">
    <property type="entry name" value="Glycos_transf_1"/>
    <property type="match status" value="1"/>
</dbReference>
<dbReference type="AlphaFoldDB" id="A0AAD1XCR1"/>
<keyword evidence="9 12" id="KW-1133">Transmembrane helix</keyword>
<dbReference type="EMBL" id="CAMPGE010008125">
    <property type="protein sequence ID" value="CAI2367033.1"/>
    <property type="molecule type" value="Genomic_DNA"/>
</dbReference>
<evidence type="ECO:0000256" key="10">
    <source>
        <dbReference type="ARBA" id="ARBA00023136"/>
    </source>
</evidence>
<evidence type="ECO:0000313" key="16">
    <source>
        <dbReference type="Proteomes" id="UP001295684"/>
    </source>
</evidence>
<evidence type="ECO:0000259" key="14">
    <source>
        <dbReference type="Pfam" id="PF15924"/>
    </source>
</evidence>
<dbReference type="EC" id="2.4.1.131" evidence="3"/>
<comment type="catalytic activity">
    <reaction evidence="11">
        <text>an alpha-D-Man-(1-&gt;3)-[alpha-D-Man-(1-&gt;6)]-beta-D-Man-(1-&gt;4)-beta-D-GlcNAc-(1-&gt;4)-alpha-D-GlcNAc-diphospho-di-trans,poly-cis-dolichol + 2 GDP-alpha-D-mannose = an alpha-D-Man-(1-&gt;2)-alpha-D-Man-(1-&gt;2)-alpha-D-Man-(1-&gt;3)-[alpha-D-Man-(1-&gt;6)]-beta-D-Man-(1-&gt;4)-beta-D-GlcNAc-(1-&gt;4)-alpha-D-GlcNAc-diphospho-di-trans,poly-cis-dolichol + 2 GDP + 2 H(+)</text>
        <dbReference type="Rhea" id="RHEA:29523"/>
        <dbReference type="Rhea" id="RHEA-COMP:19515"/>
        <dbReference type="Rhea" id="RHEA-COMP:19516"/>
        <dbReference type="ChEBI" id="CHEBI:15378"/>
        <dbReference type="ChEBI" id="CHEBI:57527"/>
        <dbReference type="ChEBI" id="CHEBI:58189"/>
        <dbReference type="ChEBI" id="CHEBI:132511"/>
        <dbReference type="ChEBI" id="CHEBI:132515"/>
        <dbReference type="EC" id="2.4.1.131"/>
    </reaction>
    <physiologicalReaction direction="left-to-right" evidence="11">
        <dbReference type="Rhea" id="RHEA:29524"/>
    </physiologicalReaction>
</comment>
<dbReference type="InterPro" id="IPR038013">
    <property type="entry name" value="ALG11"/>
</dbReference>
<proteinExistence type="predicted"/>
<organism evidence="15 16">
    <name type="scientific">Euplotes crassus</name>
    <dbReference type="NCBI Taxonomy" id="5936"/>
    <lineage>
        <taxon>Eukaryota</taxon>
        <taxon>Sar</taxon>
        <taxon>Alveolata</taxon>
        <taxon>Ciliophora</taxon>
        <taxon>Intramacronucleata</taxon>
        <taxon>Spirotrichea</taxon>
        <taxon>Hypotrichia</taxon>
        <taxon>Euplotida</taxon>
        <taxon>Euplotidae</taxon>
        <taxon>Moneuplotes</taxon>
    </lineage>
</organism>
<evidence type="ECO:0000256" key="9">
    <source>
        <dbReference type="ARBA" id="ARBA00022989"/>
    </source>
</evidence>
<dbReference type="Gene3D" id="3.40.50.2000">
    <property type="entry name" value="Glycogen Phosphorylase B"/>
    <property type="match status" value="2"/>
</dbReference>
<keyword evidence="6" id="KW-0808">Transferase</keyword>
<evidence type="ECO:0000313" key="15">
    <source>
        <dbReference type="EMBL" id="CAI2367033.1"/>
    </source>
</evidence>
<keyword evidence="7 12" id="KW-0812">Transmembrane</keyword>
<evidence type="ECO:0000256" key="4">
    <source>
        <dbReference type="ARBA" id="ARBA00022018"/>
    </source>
</evidence>
<evidence type="ECO:0000256" key="7">
    <source>
        <dbReference type="ARBA" id="ARBA00022692"/>
    </source>
</evidence>
<comment type="caution">
    <text evidence="15">The sequence shown here is derived from an EMBL/GenBank/DDBJ whole genome shotgun (WGS) entry which is preliminary data.</text>
</comment>
<evidence type="ECO:0000256" key="8">
    <source>
        <dbReference type="ARBA" id="ARBA00022824"/>
    </source>
</evidence>
<evidence type="ECO:0000256" key="6">
    <source>
        <dbReference type="ARBA" id="ARBA00022679"/>
    </source>
</evidence>
<dbReference type="GO" id="GO:0004377">
    <property type="term" value="F:GDP-Man:Man(3)GlcNAc(2)-PP-Dol alpha-1,2-mannosyltransferase activity"/>
    <property type="evidence" value="ECO:0007669"/>
    <property type="project" value="UniProtKB-EC"/>
</dbReference>
<dbReference type="GO" id="GO:0006487">
    <property type="term" value="P:protein N-linked glycosylation"/>
    <property type="evidence" value="ECO:0007669"/>
    <property type="project" value="TreeGrafter"/>
</dbReference>
<evidence type="ECO:0000256" key="2">
    <source>
        <dbReference type="ARBA" id="ARBA00004922"/>
    </source>
</evidence>
<keyword evidence="10 12" id="KW-0472">Membrane</keyword>
<protein>
    <recommendedName>
        <fullName evidence="4">GDP-Man:Man(3)GlcNAc(2)-PP-Dol alpha-1,2-mannosyltransferase</fullName>
        <ecNumber evidence="3">2.4.1.131</ecNumber>
    </recommendedName>
</protein>
<evidence type="ECO:0000256" key="12">
    <source>
        <dbReference type="SAM" id="Phobius"/>
    </source>
</evidence>
<comment type="subcellular location">
    <subcellularLocation>
        <location evidence="1">Endoplasmic reticulum membrane</location>
        <topology evidence="1">Single-pass membrane protein</topology>
    </subcellularLocation>
</comment>
<feature type="domain" description="Glycosyl transferase family 1" evidence="13">
    <location>
        <begin position="266"/>
        <end position="418"/>
    </location>
</feature>
<accession>A0AAD1XCR1</accession>
<comment type="pathway">
    <text evidence="2">Protein modification; protein glycosylation.</text>
</comment>
<dbReference type="GO" id="GO:0005789">
    <property type="term" value="C:endoplasmic reticulum membrane"/>
    <property type="evidence" value="ECO:0007669"/>
    <property type="project" value="UniProtKB-SubCell"/>
</dbReference>
<sequence>MISDLYILFKLVTVFFSFVSVCLILTGMFLCFTNFRKRILMNQVFESKKIIGFYHPYTNACGGGEKVLFLALKAISVMAKRTKSKIVIYTVEDQDAEEIVQRAAERFNFKVDFEFKLVRITRRYFTDQHSVVKLSLLNQAIGNIVSVIEAITTCPPDIFVDTIGVGFGYPFVKLFSPSTKVVSYTHYPFIQKDMISPELPRYKFFYYNLMLWLYKTVGYSADVIMANSTWTQKHCKSLWGDTDKIKRVYPPCNTTAFSKIPFDTAKKDNIVSFSQFRPEKDQSGQLKAFYELLEAHKEISPHFYMIGSCRGAEDEKLLASLQEEAKELGIDQKVTFLKNLPQQEVIDIMAEAKVAIHTMWNEHFGISIVEMMAAGLITIAHNSGGPKADIILEEGKRGYLSETPKEFATAMQLALQTYNTAVGKSIRNTARKAAIEQFSDEAFMENFSKCFSEVLPQD</sequence>
<dbReference type="InterPro" id="IPR031814">
    <property type="entry name" value="ALG11_N"/>
</dbReference>
<dbReference type="PANTHER" id="PTHR45919">
    <property type="entry name" value="GDP-MAN:MAN(3)GLCNAC(2)-PP-DOL ALPHA-1,2-MANNOSYLTRANSFERASE"/>
    <property type="match status" value="1"/>
</dbReference>
<name>A0AAD1XCR1_EUPCR</name>
<keyword evidence="5" id="KW-0328">Glycosyltransferase</keyword>
<evidence type="ECO:0000259" key="13">
    <source>
        <dbReference type="Pfam" id="PF00534"/>
    </source>
</evidence>
<keyword evidence="8" id="KW-0256">Endoplasmic reticulum</keyword>